<dbReference type="InterPro" id="IPR039424">
    <property type="entry name" value="SBP_5"/>
</dbReference>
<keyword evidence="3 4" id="KW-0732">Signal</keyword>
<keyword evidence="7" id="KW-1185">Reference proteome</keyword>
<evidence type="ECO:0000256" key="1">
    <source>
        <dbReference type="ARBA" id="ARBA00004418"/>
    </source>
</evidence>
<dbReference type="EMBL" id="JAPDNT010000004">
    <property type="protein sequence ID" value="MCW3474520.1"/>
    <property type="molecule type" value="Genomic_DNA"/>
</dbReference>
<dbReference type="Pfam" id="PF00496">
    <property type="entry name" value="SBP_bac_5"/>
    <property type="match status" value="1"/>
</dbReference>
<feature type="signal peptide" evidence="4">
    <location>
        <begin position="1"/>
        <end position="27"/>
    </location>
</feature>
<dbReference type="CDD" id="cd08502">
    <property type="entry name" value="PBP2_NikA_DppA_OppA_like_16"/>
    <property type="match status" value="1"/>
</dbReference>
<protein>
    <submittedName>
        <fullName evidence="6">ABC transporter substrate-binding protein</fullName>
    </submittedName>
</protein>
<dbReference type="GO" id="GO:0043190">
    <property type="term" value="C:ATP-binding cassette (ABC) transporter complex"/>
    <property type="evidence" value="ECO:0007669"/>
    <property type="project" value="InterPro"/>
</dbReference>
<evidence type="ECO:0000256" key="4">
    <source>
        <dbReference type="SAM" id="SignalP"/>
    </source>
</evidence>
<dbReference type="Gene3D" id="3.10.105.10">
    <property type="entry name" value="Dipeptide-binding Protein, Domain 3"/>
    <property type="match status" value="1"/>
</dbReference>
<proteinExistence type="inferred from homology"/>
<feature type="chain" id="PRO_5041227953" evidence="4">
    <location>
        <begin position="28"/>
        <end position="521"/>
    </location>
</feature>
<dbReference type="GO" id="GO:0030288">
    <property type="term" value="C:outer membrane-bounded periplasmic space"/>
    <property type="evidence" value="ECO:0007669"/>
    <property type="project" value="UniProtKB-ARBA"/>
</dbReference>
<evidence type="ECO:0000256" key="2">
    <source>
        <dbReference type="ARBA" id="ARBA00005695"/>
    </source>
</evidence>
<comment type="subcellular location">
    <subcellularLocation>
        <location evidence="1">Periplasm</location>
    </subcellularLocation>
</comment>
<dbReference type="InterPro" id="IPR000914">
    <property type="entry name" value="SBP_5_dom"/>
</dbReference>
<dbReference type="GO" id="GO:1904680">
    <property type="term" value="F:peptide transmembrane transporter activity"/>
    <property type="evidence" value="ECO:0007669"/>
    <property type="project" value="TreeGrafter"/>
</dbReference>
<dbReference type="PANTHER" id="PTHR30290:SF38">
    <property type="entry name" value="D,D-DIPEPTIDE-BINDING PERIPLASMIC PROTEIN DDPA-RELATED"/>
    <property type="match status" value="1"/>
</dbReference>
<gene>
    <name evidence="6" type="ORF">OL599_07975</name>
</gene>
<reference evidence="6" key="2">
    <citation type="submission" date="2022-10" db="EMBL/GenBank/DDBJ databases">
        <authorList>
            <person name="Trinh H.N."/>
        </authorList>
    </citation>
    <scope>NUCLEOTIDE SEQUENCE</scope>
    <source>
        <strain evidence="6">RN2-1</strain>
    </source>
</reference>
<dbReference type="PROSITE" id="PS01040">
    <property type="entry name" value="SBP_BACTERIAL_5"/>
    <property type="match status" value="1"/>
</dbReference>
<feature type="domain" description="Solute-binding protein family 5" evidence="5">
    <location>
        <begin position="72"/>
        <end position="427"/>
    </location>
</feature>
<dbReference type="Gene3D" id="3.90.76.10">
    <property type="entry name" value="Dipeptide-binding Protein, Domain 1"/>
    <property type="match status" value="1"/>
</dbReference>
<dbReference type="SUPFAM" id="SSF53850">
    <property type="entry name" value="Periplasmic binding protein-like II"/>
    <property type="match status" value="1"/>
</dbReference>
<evidence type="ECO:0000313" key="7">
    <source>
        <dbReference type="Proteomes" id="UP001165679"/>
    </source>
</evidence>
<dbReference type="PIRSF" id="PIRSF002741">
    <property type="entry name" value="MppA"/>
    <property type="match status" value="1"/>
</dbReference>
<organism evidence="6 7">
    <name type="scientific">Limobrevibacterium gyesilva</name>
    <dbReference type="NCBI Taxonomy" id="2991712"/>
    <lineage>
        <taxon>Bacteria</taxon>
        <taxon>Pseudomonadati</taxon>
        <taxon>Pseudomonadota</taxon>
        <taxon>Alphaproteobacteria</taxon>
        <taxon>Acetobacterales</taxon>
        <taxon>Acetobacteraceae</taxon>
        <taxon>Limobrevibacterium</taxon>
    </lineage>
</organism>
<comment type="similarity">
    <text evidence="2">Belongs to the bacterial solute-binding protein 5 family.</text>
</comment>
<dbReference type="Gene3D" id="3.40.190.10">
    <property type="entry name" value="Periplasmic binding protein-like II"/>
    <property type="match status" value="1"/>
</dbReference>
<evidence type="ECO:0000256" key="3">
    <source>
        <dbReference type="ARBA" id="ARBA00022729"/>
    </source>
</evidence>
<dbReference type="AlphaFoldDB" id="A0AA41YQB8"/>
<dbReference type="Proteomes" id="UP001165679">
    <property type="component" value="Unassembled WGS sequence"/>
</dbReference>
<accession>A0AA41YQB8</accession>
<dbReference type="GO" id="GO:0015833">
    <property type="term" value="P:peptide transport"/>
    <property type="evidence" value="ECO:0007669"/>
    <property type="project" value="TreeGrafter"/>
</dbReference>
<dbReference type="InterPro" id="IPR023765">
    <property type="entry name" value="SBP_5_CS"/>
</dbReference>
<comment type="caution">
    <text evidence="6">The sequence shown here is derived from an EMBL/GenBank/DDBJ whole genome shotgun (WGS) entry which is preliminary data.</text>
</comment>
<dbReference type="PROSITE" id="PS51257">
    <property type="entry name" value="PROKAR_LIPOPROTEIN"/>
    <property type="match status" value="1"/>
</dbReference>
<dbReference type="InterPro" id="IPR030678">
    <property type="entry name" value="Peptide/Ni-bd"/>
</dbReference>
<dbReference type="PANTHER" id="PTHR30290">
    <property type="entry name" value="PERIPLASMIC BINDING COMPONENT OF ABC TRANSPORTER"/>
    <property type="match status" value="1"/>
</dbReference>
<name>A0AA41YQB8_9PROT</name>
<evidence type="ECO:0000259" key="5">
    <source>
        <dbReference type="Pfam" id="PF00496"/>
    </source>
</evidence>
<sequence>MPKTLDRARTLLLAACGLGLACLPARAETVLRVVPQADLRVLDPHVTAATVTRIFGLMIYDQLYSFDEAMRPHPQMVGDTRVSADKLTYELTLRDGLKFSNGQPVTSADVIASITRAAKQDPLLQLMMKRQSRFEAVDARTVRLVFPKPFAYVESALAAPGAMIMRAEDLAAAGDKPATTTIGSGPFRFVASGYTPGARITFDRNPDYVPRAEPANGNAGGKRVLVDKVEWVIIPDLQTRVSALIKGEVDLLDQLPHDGLQSLKGRADIVVEQSSPLGNMAFMRVNTLQPPFNDVRARQALALLINQKDYLAAAFTTDSTWWQECFSFFGCATPNGTEAGSEPYRKPDPARAKQLLAEAGYKGEKIVVLSSQEIPLIGALAEVTGDALRSIGANVDMQTSDWGTLVVRRARKDAPDKGGWSIFQSGIDVAVLAEPATNILVDARCDGNNYVGWPCSDKLEAMRTDVIDTPDAAKYEAYSRALWAELPTLLLGQYRQPIAYRKALSGLQHGLTLSFWNVSKK</sequence>
<dbReference type="RefSeq" id="WP_264713162.1">
    <property type="nucleotide sequence ID" value="NZ_JAPDNT010000004.1"/>
</dbReference>
<reference evidence="6" key="1">
    <citation type="submission" date="2022-09" db="EMBL/GenBank/DDBJ databases">
        <title>Rhodovastum sp. nov. RN2-1 isolated from soil in Seongnam, South Korea.</title>
        <authorList>
            <person name="Le N.T."/>
        </authorList>
    </citation>
    <scope>NUCLEOTIDE SEQUENCE</scope>
    <source>
        <strain evidence="6">RN2-1</strain>
    </source>
</reference>
<evidence type="ECO:0000313" key="6">
    <source>
        <dbReference type="EMBL" id="MCW3474520.1"/>
    </source>
</evidence>